<sequence length="396" mass="44926">MNCYLTQLLSGHGFFKAYLCRFGHNDLATCPSCPTEDEDAEHVLFCCPRFAPEDFELSRKENLAPCTSNYNDIDSDHSLENLNAAEPELSDLLESSSPMNSSMQSESSEDILSCSPSPEQNKTKPLQLIQQQKIQVRQKQQQQQQQQQQQYYNILSPINENPLSPDLFKEAYDNQEENLRSRQANHFEESYENQVQNLYPRQADHPEENRAEEEDPFTKSFPFVDENHEWQPIGSPELVITELKETGIEFNQYSPERNIPKALPSPSIPLLSRPRGGANKAGSARMLVGHPHLSYEATYVLVSIPRLWTKLSCSQALLSEGGDLICPPVDGLAMAAAPTSAGHRRVAAFSDVGDKRCRHVLRVLRRRVRYPHPAGVLRGMFTLSLKVMAWWSPLWE</sequence>
<evidence type="ECO:0008006" key="4">
    <source>
        <dbReference type="Google" id="ProtNLM"/>
    </source>
</evidence>
<organism evidence="2 3">
    <name type="scientific">Trichogramma brassicae</name>
    <dbReference type="NCBI Taxonomy" id="86971"/>
    <lineage>
        <taxon>Eukaryota</taxon>
        <taxon>Metazoa</taxon>
        <taxon>Ecdysozoa</taxon>
        <taxon>Arthropoda</taxon>
        <taxon>Hexapoda</taxon>
        <taxon>Insecta</taxon>
        <taxon>Pterygota</taxon>
        <taxon>Neoptera</taxon>
        <taxon>Endopterygota</taxon>
        <taxon>Hymenoptera</taxon>
        <taxon>Apocrita</taxon>
        <taxon>Proctotrupomorpha</taxon>
        <taxon>Chalcidoidea</taxon>
        <taxon>Trichogrammatidae</taxon>
        <taxon>Trichogramma</taxon>
    </lineage>
</organism>
<dbReference type="EMBL" id="CADCXV010000336">
    <property type="protein sequence ID" value="CAB0029721.1"/>
    <property type="molecule type" value="Genomic_DNA"/>
</dbReference>
<name>A0A6H5I4G6_9HYME</name>
<accession>A0A6H5I4G6</accession>
<evidence type="ECO:0000313" key="3">
    <source>
        <dbReference type="Proteomes" id="UP000479190"/>
    </source>
</evidence>
<dbReference type="OrthoDB" id="7554560at2759"/>
<keyword evidence="3" id="KW-1185">Reference proteome</keyword>
<protein>
    <recommendedName>
        <fullName evidence="4">Reverse transcriptase zinc-binding domain-containing protein</fullName>
    </recommendedName>
</protein>
<feature type="region of interest" description="Disordered" evidence="1">
    <location>
        <begin position="93"/>
        <end position="124"/>
    </location>
</feature>
<proteinExistence type="predicted"/>
<reference evidence="2 3" key="1">
    <citation type="submission" date="2020-02" db="EMBL/GenBank/DDBJ databases">
        <authorList>
            <person name="Ferguson B K."/>
        </authorList>
    </citation>
    <scope>NUCLEOTIDE SEQUENCE [LARGE SCALE GENOMIC DNA]</scope>
</reference>
<feature type="compositionally biased region" description="Low complexity" evidence="1">
    <location>
        <begin position="93"/>
        <end position="113"/>
    </location>
</feature>
<evidence type="ECO:0000256" key="1">
    <source>
        <dbReference type="SAM" id="MobiDB-lite"/>
    </source>
</evidence>
<dbReference type="AlphaFoldDB" id="A0A6H5I4G6"/>
<dbReference type="Proteomes" id="UP000479190">
    <property type="component" value="Unassembled WGS sequence"/>
</dbReference>
<gene>
    <name evidence="2" type="ORF">TBRA_LOCUS1748</name>
</gene>
<evidence type="ECO:0000313" key="2">
    <source>
        <dbReference type="EMBL" id="CAB0029721.1"/>
    </source>
</evidence>
<feature type="compositionally biased region" description="Polar residues" evidence="1">
    <location>
        <begin position="114"/>
        <end position="124"/>
    </location>
</feature>